<dbReference type="Proteomes" id="UP000281391">
    <property type="component" value="Chromosome"/>
</dbReference>
<dbReference type="InterPro" id="IPR036937">
    <property type="entry name" value="Adhesion_dom_fimbrial_sf"/>
</dbReference>
<evidence type="ECO:0000313" key="4">
    <source>
        <dbReference type="Proteomes" id="UP000281391"/>
    </source>
</evidence>
<dbReference type="InterPro" id="IPR008966">
    <property type="entry name" value="Adhesion_dom_sf"/>
</dbReference>
<accession>A0A3S4DXS2</accession>
<organism evidence="3 4">
    <name type="scientific">Serratia odorifera</name>
    <dbReference type="NCBI Taxonomy" id="618"/>
    <lineage>
        <taxon>Bacteria</taxon>
        <taxon>Pseudomonadati</taxon>
        <taxon>Pseudomonadota</taxon>
        <taxon>Gammaproteobacteria</taxon>
        <taxon>Enterobacterales</taxon>
        <taxon>Yersiniaceae</taxon>
        <taxon>Serratia</taxon>
    </lineage>
</organism>
<gene>
    <name evidence="3" type="primary">fimG_3</name>
    <name evidence="3" type="ORF">NCTC11214_01986</name>
</gene>
<dbReference type="RefSeq" id="WP_004957488.1">
    <property type="nucleotide sequence ID" value="NZ_NJFR02000001.1"/>
</dbReference>
<protein>
    <submittedName>
        <fullName evidence="3">Fimbrial protein BcfE</fullName>
    </submittedName>
</protein>
<dbReference type="PANTHER" id="PTHR33420">
    <property type="entry name" value="FIMBRIAL SUBUNIT ELFA-RELATED"/>
    <property type="match status" value="1"/>
</dbReference>
<feature type="signal peptide" evidence="1">
    <location>
        <begin position="1"/>
        <end position="22"/>
    </location>
</feature>
<dbReference type="InterPro" id="IPR000259">
    <property type="entry name" value="Adhesion_dom_fimbrial"/>
</dbReference>
<feature type="chain" id="PRO_5018683574" evidence="1">
    <location>
        <begin position="23"/>
        <end position="169"/>
    </location>
</feature>
<sequence length="169" mass="17447">MLHLIIVALLGYACLLYGAAMAAEINISGVVVANTCMVDAASLDVDLGDVPLAALQSAGAAGPLKEFALKVINCPVSFNGRSVYARFKGTADPDSPRLYINNGTATGVAVELMTEAGGVLLRPSGVTYYAGNIKNQQASWPLSARMVASTGNAMPGSVKAVALVNFVYH</sequence>
<dbReference type="Gene3D" id="2.60.40.1090">
    <property type="entry name" value="Fimbrial-type adhesion domain"/>
    <property type="match status" value="1"/>
</dbReference>
<evidence type="ECO:0000259" key="2">
    <source>
        <dbReference type="Pfam" id="PF00419"/>
    </source>
</evidence>
<dbReference type="SUPFAM" id="SSF49401">
    <property type="entry name" value="Bacterial adhesins"/>
    <property type="match status" value="1"/>
</dbReference>
<dbReference type="Pfam" id="PF00419">
    <property type="entry name" value="Fimbrial"/>
    <property type="match status" value="1"/>
</dbReference>
<dbReference type="InterPro" id="IPR050263">
    <property type="entry name" value="Bact_Fimbrial_Adh_Pro"/>
</dbReference>
<feature type="domain" description="Fimbrial-type adhesion" evidence="2">
    <location>
        <begin position="25"/>
        <end position="168"/>
    </location>
</feature>
<proteinExistence type="predicted"/>
<dbReference type="AlphaFoldDB" id="A0A3S4DXS2"/>
<evidence type="ECO:0000256" key="1">
    <source>
        <dbReference type="SAM" id="SignalP"/>
    </source>
</evidence>
<evidence type="ECO:0000313" key="3">
    <source>
        <dbReference type="EMBL" id="VDZ56134.1"/>
    </source>
</evidence>
<dbReference type="PANTHER" id="PTHR33420:SF27">
    <property type="entry name" value="PROTEIN FIMG"/>
    <property type="match status" value="1"/>
</dbReference>
<dbReference type="GO" id="GO:0009289">
    <property type="term" value="C:pilus"/>
    <property type="evidence" value="ECO:0007669"/>
    <property type="project" value="InterPro"/>
</dbReference>
<dbReference type="KEGG" id="sof:NCTC11214_01986"/>
<name>A0A3S4DXS2_SEROD</name>
<keyword evidence="1" id="KW-0732">Signal</keyword>
<reference evidence="3 4" key="1">
    <citation type="submission" date="2018-12" db="EMBL/GenBank/DDBJ databases">
        <authorList>
            <consortium name="Pathogen Informatics"/>
        </authorList>
    </citation>
    <scope>NUCLEOTIDE SEQUENCE [LARGE SCALE GENOMIC DNA]</scope>
    <source>
        <strain evidence="3 4">NCTC11214</strain>
    </source>
</reference>
<dbReference type="EMBL" id="LR134117">
    <property type="protein sequence ID" value="VDZ56134.1"/>
    <property type="molecule type" value="Genomic_DNA"/>
</dbReference>
<dbReference type="GO" id="GO:0043709">
    <property type="term" value="P:cell adhesion involved in single-species biofilm formation"/>
    <property type="evidence" value="ECO:0007669"/>
    <property type="project" value="TreeGrafter"/>
</dbReference>